<dbReference type="GO" id="GO:0016163">
    <property type="term" value="F:nitrogenase activity"/>
    <property type="evidence" value="ECO:0007669"/>
    <property type="project" value="UniProtKB-EC"/>
</dbReference>
<evidence type="ECO:0000256" key="5">
    <source>
        <dbReference type="ARBA" id="ARBA00022723"/>
    </source>
</evidence>
<comment type="function">
    <text evidence="2">The key enzymatic reactions in nitrogen fixation are catalyzed by the nitrogenase complex, which has 2 components: the iron protein (component 2) and a component 1 which is either a molybdenum-iron protein, a vanadium-iron, or an iron-iron protein.</text>
</comment>
<gene>
    <name evidence="14" type="primary">vnfG</name>
    <name evidence="14" type="ORF">F6R98_01755</name>
</gene>
<dbReference type="KEGG" id="mmob:F6R98_01755"/>
<evidence type="ECO:0000256" key="10">
    <source>
        <dbReference type="ARBA" id="ARBA00023014"/>
    </source>
</evidence>
<evidence type="ECO:0000256" key="3">
    <source>
        <dbReference type="ARBA" id="ARBA00011515"/>
    </source>
</evidence>
<evidence type="ECO:0000256" key="6">
    <source>
        <dbReference type="ARBA" id="ARBA00022741"/>
    </source>
</evidence>
<keyword evidence="8 14" id="KW-0560">Oxidoreductase</keyword>
<evidence type="ECO:0000313" key="15">
    <source>
        <dbReference type="Proteomes" id="UP000325755"/>
    </source>
</evidence>
<evidence type="ECO:0000256" key="4">
    <source>
        <dbReference type="ARBA" id="ARBA00012773"/>
    </source>
</evidence>
<name>A0A5Q0BS52_9GAMM</name>
<dbReference type="EC" id="1.18.6.1" evidence="4"/>
<evidence type="ECO:0000313" key="14">
    <source>
        <dbReference type="EMBL" id="QFY44897.1"/>
    </source>
</evidence>
<evidence type="ECO:0000256" key="9">
    <source>
        <dbReference type="ARBA" id="ARBA00023004"/>
    </source>
</evidence>
<dbReference type="AlphaFoldDB" id="A0A5Q0BS52"/>
<dbReference type="EMBL" id="CP044205">
    <property type="protein sequence ID" value="QFY44897.1"/>
    <property type="molecule type" value="Genomic_DNA"/>
</dbReference>
<comment type="catalytic activity">
    <reaction evidence="13">
        <text>N2 + 8 reduced [2Fe-2S]-[ferredoxin] + 16 ATP + 16 H2O = H2 + 8 oxidized [2Fe-2S]-[ferredoxin] + 2 NH4(+) + 16 ADP + 16 phosphate + 6 H(+)</text>
        <dbReference type="Rhea" id="RHEA:21448"/>
        <dbReference type="Rhea" id="RHEA-COMP:10000"/>
        <dbReference type="Rhea" id="RHEA-COMP:10001"/>
        <dbReference type="ChEBI" id="CHEBI:15377"/>
        <dbReference type="ChEBI" id="CHEBI:15378"/>
        <dbReference type="ChEBI" id="CHEBI:17997"/>
        <dbReference type="ChEBI" id="CHEBI:18276"/>
        <dbReference type="ChEBI" id="CHEBI:28938"/>
        <dbReference type="ChEBI" id="CHEBI:30616"/>
        <dbReference type="ChEBI" id="CHEBI:33737"/>
        <dbReference type="ChEBI" id="CHEBI:33738"/>
        <dbReference type="ChEBI" id="CHEBI:43474"/>
        <dbReference type="ChEBI" id="CHEBI:456216"/>
        <dbReference type="EC" id="1.18.6.1"/>
    </reaction>
</comment>
<evidence type="ECO:0000256" key="2">
    <source>
        <dbReference type="ARBA" id="ARBA00004064"/>
    </source>
</evidence>
<dbReference type="InterPro" id="IPR004349">
    <property type="entry name" value="V/Nase_d_su"/>
</dbReference>
<accession>A0A5Q0BS52</accession>
<keyword evidence="10" id="KW-0411">Iron-sulfur</keyword>
<comment type="subunit">
    <text evidence="3">Hexamer of two alpha, two beta, and two delta chains.</text>
</comment>
<evidence type="ECO:0000256" key="1">
    <source>
        <dbReference type="ARBA" id="ARBA00001915"/>
    </source>
</evidence>
<comment type="cofactor">
    <cofactor evidence="1">
        <name>iron-sulfur cluster</name>
        <dbReference type="ChEBI" id="CHEBI:30408"/>
    </cofactor>
</comment>
<dbReference type="NCBIfam" id="TIGR02930">
    <property type="entry name" value="vnfG_nitrog"/>
    <property type="match status" value="1"/>
</dbReference>
<dbReference type="OrthoDB" id="198407at2"/>
<organism evidence="14 15">
    <name type="scientific">Candidatus Methylospira mobilis</name>
    <dbReference type="NCBI Taxonomy" id="1808979"/>
    <lineage>
        <taxon>Bacteria</taxon>
        <taxon>Pseudomonadati</taxon>
        <taxon>Pseudomonadota</taxon>
        <taxon>Gammaproteobacteria</taxon>
        <taxon>Methylococcales</taxon>
        <taxon>Methylococcaceae</taxon>
        <taxon>Candidatus Methylospira</taxon>
    </lineage>
</organism>
<keyword evidence="15" id="KW-1185">Reference proteome</keyword>
<dbReference type="InterPro" id="IPR014279">
    <property type="entry name" value="Nase_V-Fe_dsu"/>
</dbReference>
<proteinExistence type="predicted"/>
<evidence type="ECO:0000256" key="13">
    <source>
        <dbReference type="ARBA" id="ARBA00047967"/>
    </source>
</evidence>
<keyword evidence="5" id="KW-0479">Metal-binding</keyword>
<keyword evidence="9" id="KW-0408">Iron</keyword>
<dbReference type="GO" id="GO:0005524">
    <property type="term" value="F:ATP binding"/>
    <property type="evidence" value="ECO:0007669"/>
    <property type="project" value="UniProtKB-KW"/>
</dbReference>
<reference evidence="14 15" key="1">
    <citation type="submission" date="2019-09" db="EMBL/GenBank/DDBJ databases">
        <title>Ecophysiology of the spiral-shaped methanotroph Methylospira mobilis as revealed by the complete genome sequence.</title>
        <authorList>
            <person name="Oshkin I.Y."/>
            <person name="Dedysh S.N."/>
            <person name="Miroshnikov K."/>
            <person name="Danilova O.V."/>
            <person name="Hakobyan A."/>
            <person name="Liesack W."/>
        </authorList>
    </citation>
    <scope>NUCLEOTIDE SEQUENCE [LARGE SCALE GENOMIC DNA]</scope>
    <source>
        <strain evidence="14 15">Shm1</strain>
    </source>
</reference>
<evidence type="ECO:0000256" key="11">
    <source>
        <dbReference type="ARBA" id="ARBA00023231"/>
    </source>
</evidence>
<evidence type="ECO:0000256" key="7">
    <source>
        <dbReference type="ARBA" id="ARBA00022840"/>
    </source>
</evidence>
<evidence type="ECO:0000256" key="8">
    <source>
        <dbReference type="ARBA" id="ARBA00023002"/>
    </source>
</evidence>
<keyword evidence="11" id="KW-0535">Nitrogen fixation</keyword>
<evidence type="ECO:0000256" key="12">
    <source>
        <dbReference type="ARBA" id="ARBA00030899"/>
    </source>
</evidence>
<keyword evidence="6" id="KW-0547">Nucleotide-binding</keyword>
<keyword evidence="7" id="KW-0067">ATP-binding</keyword>
<dbReference type="InParanoid" id="A0A5Q0BS52"/>
<sequence length="113" mass="13379">MLEDKIEDLFGYVQERCLWQFFSRTWDRQENIDGVLNQVAALLADNEPERDTPMKKLHYADAKIMVSDLKERYPWLRGIDEIESRVLLDGLKARLIDTAITRSTNRELSHHLY</sequence>
<dbReference type="Pfam" id="PF03139">
    <property type="entry name" value="AnfG_VnfG"/>
    <property type="match status" value="1"/>
</dbReference>
<dbReference type="GO" id="GO:0051536">
    <property type="term" value="F:iron-sulfur cluster binding"/>
    <property type="evidence" value="ECO:0007669"/>
    <property type="project" value="UniProtKB-KW"/>
</dbReference>
<protein>
    <recommendedName>
        <fullName evidence="4">nitrogenase</fullName>
        <ecNumber evidence="4">1.18.6.1</ecNumber>
    </recommendedName>
    <alternativeName>
        <fullName evidence="12">Nitrogenase component I</fullName>
    </alternativeName>
</protein>
<dbReference type="GO" id="GO:0046872">
    <property type="term" value="F:metal ion binding"/>
    <property type="evidence" value="ECO:0007669"/>
    <property type="project" value="UniProtKB-KW"/>
</dbReference>
<dbReference type="Proteomes" id="UP000325755">
    <property type="component" value="Chromosome"/>
</dbReference>